<name>A0A964T1B0_9HYPH</name>
<proteinExistence type="predicted"/>
<gene>
    <name evidence="1" type="ORF">E4O86_01855</name>
</gene>
<dbReference type="AlphaFoldDB" id="A0A964T1B0"/>
<dbReference type="Proteomes" id="UP000773614">
    <property type="component" value="Unassembled WGS sequence"/>
</dbReference>
<protein>
    <submittedName>
        <fullName evidence="1">Phage tail assembly chaperone</fullName>
    </submittedName>
</protein>
<keyword evidence="2" id="KW-1185">Reference proteome</keyword>
<dbReference type="EMBL" id="SPKJ01000003">
    <property type="protein sequence ID" value="MYZ46465.1"/>
    <property type="molecule type" value="Genomic_DNA"/>
</dbReference>
<sequence>MRLGDDEITISVHGEVLHLRPTLRAAYRLERRHGGFDALLRAVVDCRLSVIADMIAETADRPSTIPATLKRLANGPLVMLAGSITEPLARLVYALAGIDPDADPDAEAKHKAASTTFREHHEKLFVLATGALGWTPAEAWQATPAEIMAAYEGRMELLAALFGGTPDKPQAPGDLDQKFRTAFASIGTKKVKREKRTAA</sequence>
<reference evidence="1" key="1">
    <citation type="submission" date="2019-03" db="EMBL/GenBank/DDBJ databases">
        <title>Afifella sp. nov., isolated from activated sludge.</title>
        <authorList>
            <person name="Li Q."/>
            <person name="Liu Y."/>
        </authorList>
    </citation>
    <scope>NUCLEOTIDE SEQUENCE</scope>
    <source>
        <strain evidence="1">L72</strain>
    </source>
</reference>
<dbReference type="OrthoDB" id="7306418at2"/>
<organism evidence="1 2">
    <name type="scientific">Propylenella binzhouense</name>
    <dbReference type="NCBI Taxonomy" id="2555902"/>
    <lineage>
        <taxon>Bacteria</taxon>
        <taxon>Pseudomonadati</taxon>
        <taxon>Pseudomonadota</taxon>
        <taxon>Alphaproteobacteria</taxon>
        <taxon>Hyphomicrobiales</taxon>
        <taxon>Propylenellaceae</taxon>
        <taxon>Propylenella</taxon>
    </lineage>
</organism>
<comment type="caution">
    <text evidence="1">The sequence shown here is derived from an EMBL/GenBank/DDBJ whole genome shotgun (WGS) entry which is preliminary data.</text>
</comment>
<evidence type="ECO:0000313" key="1">
    <source>
        <dbReference type="EMBL" id="MYZ46465.1"/>
    </source>
</evidence>
<evidence type="ECO:0000313" key="2">
    <source>
        <dbReference type="Proteomes" id="UP000773614"/>
    </source>
</evidence>
<accession>A0A964T1B0</accession>